<protein>
    <submittedName>
        <fullName evidence="2">Uncharacterized protein</fullName>
    </submittedName>
</protein>
<dbReference type="EMBL" id="KL367525">
    <property type="protein sequence ID" value="KFD66362.1"/>
    <property type="molecule type" value="Genomic_DNA"/>
</dbReference>
<dbReference type="Gene3D" id="1.10.10.10">
    <property type="entry name" value="Winged helix-like DNA-binding domain superfamily/Winged helix DNA-binding domain"/>
    <property type="match status" value="1"/>
</dbReference>
<gene>
    <name evidence="2" type="ORF">M514_05761</name>
</gene>
<evidence type="ECO:0000313" key="2">
    <source>
        <dbReference type="EMBL" id="KFD66362.1"/>
    </source>
</evidence>
<dbReference type="Proteomes" id="UP000030758">
    <property type="component" value="Unassembled WGS sequence"/>
</dbReference>
<sequence>MVILNTGVNDRPRSGRPEKLENEELQTLLSEDSAMTTRELADFLSVHHYSNVSCRLHAMDMN</sequence>
<dbReference type="AlphaFoldDB" id="A0A085NA66"/>
<feature type="region of interest" description="Disordered" evidence="1">
    <location>
        <begin position="1"/>
        <end position="20"/>
    </location>
</feature>
<reference evidence="2" key="1">
    <citation type="journal article" date="2014" name="Nat. Genet.">
        <title>Genome and transcriptome of the porcine whipworm Trichuris suis.</title>
        <authorList>
            <person name="Jex A.R."/>
            <person name="Nejsum P."/>
            <person name="Schwarz E.M."/>
            <person name="Hu L."/>
            <person name="Young N.D."/>
            <person name="Hall R.S."/>
            <person name="Korhonen P.K."/>
            <person name="Liao S."/>
            <person name="Thamsborg S."/>
            <person name="Xia J."/>
            <person name="Xu P."/>
            <person name="Wang S."/>
            <person name="Scheerlinck J.P."/>
            <person name="Hofmann A."/>
            <person name="Sternberg P.W."/>
            <person name="Wang J."/>
            <person name="Gasser R.B."/>
        </authorList>
    </citation>
    <scope>NUCLEOTIDE SEQUENCE [LARGE SCALE GENOMIC DNA]</scope>
    <source>
        <strain evidence="2">DCEP-RM93F</strain>
    </source>
</reference>
<name>A0A085NA66_9BILA</name>
<accession>A0A085NA66</accession>
<evidence type="ECO:0000256" key="1">
    <source>
        <dbReference type="SAM" id="MobiDB-lite"/>
    </source>
</evidence>
<feature type="compositionally biased region" description="Basic and acidic residues" evidence="1">
    <location>
        <begin position="10"/>
        <end position="20"/>
    </location>
</feature>
<organism evidence="2">
    <name type="scientific">Trichuris suis</name>
    <name type="common">pig whipworm</name>
    <dbReference type="NCBI Taxonomy" id="68888"/>
    <lineage>
        <taxon>Eukaryota</taxon>
        <taxon>Metazoa</taxon>
        <taxon>Ecdysozoa</taxon>
        <taxon>Nematoda</taxon>
        <taxon>Enoplea</taxon>
        <taxon>Dorylaimia</taxon>
        <taxon>Trichinellida</taxon>
        <taxon>Trichuridae</taxon>
        <taxon>Trichuris</taxon>
    </lineage>
</organism>
<proteinExistence type="predicted"/>
<dbReference type="InterPro" id="IPR036388">
    <property type="entry name" value="WH-like_DNA-bd_sf"/>
</dbReference>